<feature type="binding site" evidence="4 6">
    <location>
        <position position="110"/>
    </location>
    <ligand>
        <name>substrate</name>
    </ligand>
</feature>
<dbReference type="AlphaFoldDB" id="A0A523YR23"/>
<dbReference type="FunFam" id="3.30.70.580:FF:000001">
    <property type="entry name" value="tRNA pseudouridine synthase A"/>
    <property type="match status" value="1"/>
</dbReference>
<dbReference type="Pfam" id="PF01416">
    <property type="entry name" value="PseudoU_synth_1"/>
    <property type="match status" value="2"/>
</dbReference>
<accession>A0A523YR23</accession>
<protein>
    <recommendedName>
        <fullName evidence="4">tRNA pseudouridine synthase A</fullName>
        <ecNumber evidence="4">5.4.99.12</ecNumber>
    </recommendedName>
    <alternativeName>
        <fullName evidence="4">tRNA pseudouridine(38-40) synthase</fullName>
    </alternativeName>
    <alternativeName>
        <fullName evidence="4">tRNA pseudouridylate synthase I</fullName>
    </alternativeName>
    <alternativeName>
        <fullName evidence="4">tRNA-uridine isomerase I</fullName>
    </alternativeName>
</protein>
<evidence type="ECO:0000256" key="5">
    <source>
        <dbReference type="PIRSR" id="PIRSR001430-1"/>
    </source>
</evidence>
<dbReference type="Gene3D" id="3.30.70.580">
    <property type="entry name" value="Pseudouridine synthase I, catalytic domain, N-terminal subdomain"/>
    <property type="match status" value="1"/>
</dbReference>
<feature type="domain" description="Pseudouridine synthase I TruA alpha/beta" evidence="8">
    <location>
        <begin position="9"/>
        <end position="102"/>
    </location>
</feature>
<evidence type="ECO:0000256" key="6">
    <source>
        <dbReference type="PIRSR" id="PIRSR001430-2"/>
    </source>
</evidence>
<comment type="caution">
    <text evidence="4">Lacks conserved residue(s) required for the propagation of feature annotation.</text>
</comment>
<dbReference type="InterPro" id="IPR020103">
    <property type="entry name" value="PsdUridine_synth_cat_dom_sf"/>
</dbReference>
<dbReference type="InterPro" id="IPR020097">
    <property type="entry name" value="PsdUridine_synth_TruA_a/b_dom"/>
</dbReference>
<reference evidence="9 10" key="1">
    <citation type="submission" date="2019-03" db="EMBL/GenBank/DDBJ databases">
        <title>Metabolic potential of uncultured bacteria and archaea associated with petroleum seepage in deep-sea sediments.</title>
        <authorList>
            <person name="Dong X."/>
            <person name="Hubert C."/>
        </authorList>
    </citation>
    <scope>NUCLEOTIDE SEQUENCE [LARGE SCALE GENOMIC DNA]</scope>
    <source>
        <strain evidence="9">E29_bin28</strain>
    </source>
</reference>
<evidence type="ECO:0000256" key="3">
    <source>
        <dbReference type="ARBA" id="ARBA00023235"/>
    </source>
</evidence>
<evidence type="ECO:0000256" key="1">
    <source>
        <dbReference type="ARBA" id="ARBA00009375"/>
    </source>
</evidence>
<keyword evidence="2 4" id="KW-0819">tRNA processing</keyword>
<evidence type="ECO:0000256" key="7">
    <source>
        <dbReference type="RuleBase" id="RU003792"/>
    </source>
</evidence>
<dbReference type="PANTHER" id="PTHR11142:SF0">
    <property type="entry name" value="TRNA PSEUDOURIDINE SYNTHASE-LIKE 1"/>
    <property type="match status" value="1"/>
</dbReference>
<dbReference type="HAMAP" id="MF_00171">
    <property type="entry name" value="TruA"/>
    <property type="match status" value="1"/>
</dbReference>
<organism evidence="9 10">
    <name type="scientific">Aerophobetes bacterium</name>
    <dbReference type="NCBI Taxonomy" id="2030807"/>
    <lineage>
        <taxon>Bacteria</taxon>
        <taxon>Candidatus Aerophobota</taxon>
    </lineage>
</organism>
<dbReference type="InterPro" id="IPR020095">
    <property type="entry name" value="PsdUridine_synth_TruA_C"/>
</dbReference>
<evidence type="ECO:0000313" key="10">
    <source>
        <dbReference type="Proteomes" id="UP000316925"/>
    </source>
</evidence>
<dbReference type="GO" id="GO:0031119">
    <property type="term" value="P:tRNA pseudouridine synthesis"/>
    <property type="evidence" value="ECO:0007669"/>
    <property type="project" value="UniProtKB-UniRule"/>
</dbReference>
<name>A0A523YR23_UNCAE</name>
<sequence>MHNIKLILEYDGSSYHGWQKQPGLPTIQTRLEDSLFPLFRERIETVAAGRTDAGVHAKGQVVNFLTQASISSTSIQPALNSYLPKDIRIKKVHQVDMDFHARKSALRRVYRYLIYNSSFLSPFYRNFVWWVPFNLDPDLMREAGKFLIGEHDFLSFQSQGSSTSSTLREIKKLSVFKRKKFIVIYIEANSFLYKMARNMVGTLVEIGRKKMVPLEMKEILEARDRRMAGPTAPPQGLCLMRVEYGKHRVW</sequence>
<evidence type="ECO:0000256" key="2">
    <source>
        <dbReference type="ARBA" id="ARBA00022694"/>
    </source>
</evidence>
<feature type="active site" description="Nucleophile" evidence="4 5">
    <location>
        <position position="52"/>
    </location>
</feature>
<dbReference type="InterPro" id="IPR001406">
    <property type="entry name" value="PsdUridine_synth_TruA"/>
</dbReference>
<comment type="subunit">
    <text evidence="4">Homodimer.</text>
</comment>
<dbReference type="NCBIfam" id="TIGR00071">
    <property type="entry name" value="hisT_truA"/>
    <property type="match status" value="1"/>
</dbReference>
<dbReference type="GO" id="GO:0160147">
    <property type="term" value="F:tRNA pseudouridine(38-40) synthase activity"/>
    <property type="evidence" value="ECO:0007669"/>
    <property type="project" value="UniProtKB-EC"/>
</dbReference>
<dbReference type="CDD" id="cd02570">
    <property type="entry name" value="PseudoU_synth_EcTruA"/>
    <property type="match status" value="1"/>
</dbReference>
<proteinExistence type="inferred from homology"/>
<keyword evidence="3 4" id="KW-0413">Isomerase</keyword>
<dbReference type="Proteomes" id="UP000316925">
    <property type="component" value="Unassembled WGS sequence"/>
</dbReference>
<feature type="domain" description="Pseudouridine synthase I TruA alpha/beta" evidence="8">
    <location>
        <begin position="146"/>
        <end position="244"/>
    </location>
</feature>
<evidence type="ECO:0000313" key="9">
    <source>
        <dbReference type="EMBL" id="TET93942.1"/>
    </source>
</evidence>
<comment type="caution">
    <text evidence="9">The sequence shown here is derived from an EMBL/GenBank/DDBJ whole genome shotgun (WGS) entry which is preliminary data.</text>
</comment>
<dbReference type="SUPFAM" id="SSF55120">
    <property type="entry name" value="Pseudouridine synthase"/>
    <property type="match status" value="1"/>
</dbReference>
<dbReference type="GO" id="GO:0003723">
    <property type="term" value="F:RNA binding"/>
    <property type="evidence" value="ECO:0007669"/>
    <property type="project" value="InterPro"/>
</dbReference>
<gene>
    <name evidence="4 9" type="primary">truA</name>
    <name evidence="9" type="ORF">E3J33_00960</name>
</gene>
<dbReference type="EMBL" id="SOIJ01000052">
    <property type="protein sequence ID" value="TET93942.1"/>
    <property type="molecule type" value="Genomic_DNA"/>
</dbReference>
<dbReference type="PANTHER" id="PTHR11142">
    <property type="entry name" value="PSEUDOURIDYLATE SYNTHASE"/>
    <property type="match status" value="1"/>
</dbReference>
<comment type="similarity">
    <text evidence="1 4 7">Belongs to the tRNA pseudouridine synthase TruA family.</text>
</comment>
<dbReference type="Gene3D" id="3.30.70.660">
    <property type="entry name" value="Pseudouridine synthase I, catalytic domain, C-terminal subdomain"/>
    <property type="match status" value="1"/>
</dbReference>
<dbReference type="EC" id="5.4.99.12" evidence="4"/>
<evidence type="ECO:0000259" key="8">
    <source>
        <dbReference type="Pfam" id="PF01416"/>
    </source>
</evidence>
<evidence type="ECO:0000256" key="4">
    <source>
        <dbReference type="HAMAP-Rule" id="MF_00171"/>
    </source>
</evidence>
<comment type="catalytic activity">
    <reaction evidence="4 7">
        <text>uridine(38/39/40) in tRNA = pseudouridine(38/39/40) in tRNA</text>
        <dbReference type="Rhea" id="RHEA:22376"/>
        <dbReference type="Rhea" id="RHEA-COMP:10085"/>
        <dbReference type="Rhea" id="RHEA-COMP:10087"/>
        <dbReference type="ChEBI" id="CHEBI:65314"/>
        <dbReference type="ChEBI" id="CHEBI:65315"/>
        <dbReference type="EC" id="5.4.99.12"/>
    </reaction>
</comment>
<dbReference type="InterPro" id="IPR020094">
    <property type="entry name" value="TruA/RsuA/RluB/E/F_N"/>
</dbReference>
<comment type="function">
    <text evidence="4">Formation of pseudouridine at positions 38, 39 and 40 in the anticodon stem and loop of transfer RNAs.</text>
</comment>
<dbReference type="PIRSF" id="PIRSF001430">
    <property type="entry name" value="tRNA_psdUrid_synth"/>
    <property type="match status" value="1"/>
</dbReference>